<proteinExistence type="predicted"/>
<evidence type="ECO:0000313" key="1">
    <source>
        <dbReference type="EMBL" id="KAI3695835.1"/>
    </source>
</evidence>
<name>A0ACB8ZEV7_9ASTR</name>
<reference evidence="1 2" key="2">
    <citation type="journal article" date="2022" name="Mol. Ecol. Resour.">
        <title>The genomes of chicory, endive, great burdock and yacon provide insights into Asteraceae paleo-polyploidization history and plant inulin production.</title>
        <authorList>
            <person name="Fan W."/>
            <person name="Wang S."/>
            <person name="Wang H."/>
            <person name="Wang A."/>
            <person name="Jiang F."/>
            <person name="Liu H."/>
            <person name="Zhao H."/>
            <person name="Xu D."/>
            <person name="Zhang Y."/>
        </authorList>
    </citation>
    <scope>NUCLEOTIDE SEQUENCE [LARGE SCALE GENOMIC DNA]</scope>
    <source>
        <strain evidence="2">cv. Yunnan</strain>
        <tissue evidence="1">Leaves</tissue>
    </source>
</reference>
<evidence type="ECO:0000313" key="2">
    <source>
        <dbReference type="Proteomes" id="UP001056120"/>
    </source>
</evidence>
<dbReference type="Proteomes" id="UP001056120">
    <property type="component" value="Linkage Group LG26"/>
</dbReference>
<dbReference type="EMBL" id="CM042043">
    <property type="protein sequence ID" value="KAI3695835.1"/>
    <property type="molecule type" value="Genomic_DNA"/>
</dbReference>
<accession>A0ACB8ZEV7</accession>
<comment type="caution">
    <text evidence="1">The sequence shown here is derived from an EMBL/GenBank/DDBJ whole genome shotgun (WGS) entry which is preliminary data.</text>
</comment>
<protein>
    <submittedName>
        <fullName evidence="1">Uncharacterized protein</fullName>
    </submittedName>
</protein>
<gene>
    <name evidence="1" type="ORF">L1987_78837</name>
</gene>
<keyword evidence="2" id="KW-1185">Reference proteome</keyword>
<reference evidence="2" key="1">
    <citation type="journal article" date="2022" name="Mol. Ecol. Resour.">
        <title>The genomes of chicory, endive, great burdock and yacon provide insights into Asteraceae palaeo-polyploidization history and plant inulin production.</title>
        <authorList>
            <person name="Fan W."/>
            <person name="Wang S."/>
            <person name="Wang H."/>
            <person name="Wang A."/>
            <person name="Jiang F."/>
            <person name="Liu H."/>
            <person name="Zhao H."/>
            <person name="Xu D."/>
            <person name="Zhang Y."/>
        </authorList>
    </citation>
    <scope>NUCLEOTIDE SEQUENCE [LARGE SCALE GENOMIC DNA]</scope>
    <source>
        <strain evidence="2">cv. Yunnan</strain>
    </source>
</reference>
<organism evidence="1 2">
    <name type="scientific">Smallanthus sonchifolius</name>
    <dbReference type="NCBI Taxonomy" id="185202"/>
    <lineage>
        <taxon>Eukaryota</taxon>
        <taxon>Viridiplantae</taxon>
        <taxon>Streptophyta</taxon>
        <taxon>Embryophyta</taxon>
        <taxon>Tracheophyta</taxon>
        <taxon>Spermatophyta</taxon>
        <taxon>Magnoliopsida</taxon>
        <taxon>eudicotyledons</taxon>
        <taxon>Gunneridae</taxon>
        <taxon>Pentapetalae</taxon>
        <taxon>asterids</taxon>
        <taxon>campanulids</taxon>
        <taxon>Asterales</taxon>
        <taxon>Asteraceae</taxon>
        <taxon>Asteroideae</taxon>
        <taxon>Heliantheae alliance</taxon>
        <taxon>Millerieae</taxon>
        <taxon>Smallanthus</taxon>
    </lineage>
</organism>
<sequence length="279" mass="30815">MAVPTGHFPGSDPAVITEEEALALQEANLQIFPPNNGCDGGGRGHQTVARPHDLVGKEYGNDCNGAFCFASYTQYSNPNLYGLIWISTTLVFVIASLCNCATYLMGEKTISWSLDLSYFLALVMGTYGILIIFALGYDLLHRIRLLVFWDMCRYSLFIAIPSSLMTVIPVSKKGDSWIYDLRCFQALHMAMAGYVLVPLGFYLLLKNFGSKLLLVIPVGILRWTVTLISGIASAAFVGLNLKCRVLAVVLVAVCVFQFALAMFIKSWYFRSVGKIVFLD</sequence>